<evidence type="ECO:0000313" key="3">
    <source>
        <dbReference type="EMBL" id="RGE62408.1"/>
    </source>
</evidence>
<dbReference type="GeneID" id="97986691"/>
<dbReference type="SUPFAM" id="SSF55347">
    <property type="entry name" value="Glyceraldehyde-3-phosphate dehydrogenase-like, C-terminal domain"/>
    <property type="match status" value="1"/>
</dbReference>
<dbReference type="SUPFAM" id="SSF51735">
    <property type="entry name" value="NAD(P)-binding Rossmann-fold domains"/>
    <property type="match status" value="1"/>
</dbReference>
<dbReference type="GO" id="GO:0000166">
    <property type="term" value="F:nucleotide binding"/>
    <property type="evidence" value="ECO:0007669"/>
    <property type="project" value="InterPro"/>
</dbReference>
<dbReference type="EMBL" id="QVLV01000004">
    <property type="protein sequence ID" value="RGE62408.1"/>
    <property type="molecule type" value="Genomic_DNA"/>
</dbReference>
<gene>
    <name evidence="3" type="ORF">DXC51_07305</name>
</gene>
<dbReference type="Pfam" id="PF01408">
    <property type="entry name" value="GFO_IDH_MocA"/>
    <property type="match status" value="1"/>
</dbReference>
<accession>A0A3E3I7I5</accession>
<dbReference type="InterPro" id="IPR036291">
    <property type="entry name" value="NAD(P)-bd_dom_sf"/>
</dbReference>
<dbReference type="InterPro" id="IPR051450">
    <property type="entry name" value="Gfo/Idh/MocA_Oxidoreductases"/>
</dbReference>
<name>A0A3E3I7I5_9FIRM</name>
<reference evidence="3 4" key="1">
    <citation type="submission" date="2018-08" db="EMBL/GenBank/DDBJ databases">
        <title>A genome reference for cultivated species of the human gut microbiota.</title>
        <authorList>
            <person name="Zou Y."/>
            <person name="Xue W."/>
            <person name="Luo G."/>
        </authorList>
    </citation>
    <scope>NUCLEOTIDE SEQUENCE [LARGE SCALE GENOMIC DNA]</scope>
    <source>
        <strain evidence="3 4">TF05-5AC</strain>
    </source>
</reference>
<evidence type="ECO:0000259" key="1">
    <source>
        <dbReference type="Pfam" id="PF01408"/>
    </source>
</evidence>
<proteinExistence type="predicted"/>
<protein>
    <submittedName>
        <fullName evidence="3">Gfo/Idh/MocA family oxidoreductase</fullName>
    </submittedName>
</protein>
<dbReference type="PANTHER" id="PTHR43377:SF2">
    <property type="entry name" value="BINDING ROSSMANN FOLD OXIDOREDUCTASE, PUTATIVE (AFU_ORTHOLOGUE AFUA_4G00560)-RELATED"/>
    <property type="match status" value="1"/>
</dbReference>
<sequence length="426" mass="46964">MINPVKVIVVGMGARAMIYAGEALSHPELFTIAGIVDINQERVHAAQQLFHVPDSHCFRTVEELTAVPKFADAVINCTMDRLHVATTIPLLKKGYDVLLEKPFAVNQQEADALLRCADETKRTVMICHVLRYAPFYREIRKILGSGEIGRIINIQMNEQVSYFHESVSYVRGKYASPELCGSGMLLSKCSHDLDIMAWLMKGNLPKTVASVGSVFQFIPEMAPENAGTHCLNNCPAERSCTYSAKRLYIENPQRWANNIWHDSGVSQPTAEEKIRLLSEADNPYSRCVYRCGLKIVDHQSILIAFSDGATGTFSMNGGAAASGRNIHITGTKGEIIGNFESQQFLVRLIKPEHPGGQLSRIVDVSADQLGNPHGNGDQAVVQDFFSLLRGEAASFCCTTLADSMVGHRLVFLAEESREKGGESVRY</sequence>
<dbReference type="RefSeq" id="WP_117544194.1">
    <property type="nucleotide sequence ID" value="NZ_JBKUNB010000018.1"/>
</dbReference>
<dbReference type="Pfam" id="PF22725">
    <property type="entry name" value="GFO_IDH_MocA_C3"/>
    <property type="match status" value="1"/>
</dbReference>
<dbReference type="Gene3D" id="3.40.50.720">
    <property type="entry name" value="NAD(P)-binding Rossmann-like Domain"/>
    <property type="match status" value="1"/>
</dbReference>
<dbReference type="Proteomes" id="UP000260812">
    <property type="component" value="Unassembled WGS sequence"/>
</dbReference>
<dbReference type="AlphaFoldDB" id="A0A3E3I7I5"/>
<dbReference type="InterPro" id="IPR055170">
    <property type="entry name" value="GFO_IDH_MocA-like_dom"/>
</dbReference>
<evidence type="ECO:0000259" key="2">
    <source>
        <dbReference type="Pfam" id="PF22725"/>
    </source>
</evidence>
<organism evidence="3 4">
    <name type="scientific">Eisenbergiella massiliensis</name>
    <dbReference type="NCBI Taxonomy" id="1720294"/>
    <lineage>
        <taxon>Bacteria</taxon>
        <taxon>Bacillati</taxon>
        <taxon>Bacillota</taxon>
        <taxon>Clostridia</taxon>
        <taxon>Lachnospirales</taxon>
        <taxon>Lachnospiraceae</taxon>
        <taxon>Eisenbergiella</taxon>
    </lineage>
</organism>
<evidence type="ECO:0000313" key="4">
    <source>
        <dbReference type="Proteomes" id="UP000260812"/>
    </source>
</evidence>
<dbReference type="Gene3D" id="3.30.360.10">
    <property type="entry name" value="Dihydrodipicolinate Reductase, domain 2"/>
    <property type="match status" value="1"/>
</dbReference>
<comment type="caution">
    <text evidence="3">The sequence shown here is derived from an EMBL/GenBank/DDBJ whole genome shotgun (WGS) entry which is preliminary data.</text>
</comment>
<feature type="domain" description="Gfo/Idh/MocA-like oxidoreductase N-terminal" evidence="1">
    <location>
        <begin position="6"/>
        <end position="126"/>
    </location>
</feature>
<keyword evidence="4" id="KW-1185">Reference proteome</keyword>
<dbReference type="PANTHER" id="PTHR43377">
    <property type="entry name" value="BILIVERDIN REDUCTASE A"/>
    <property type="match status" value="1"/>
</dbReference>
<dbReference type="InterPro" id="IPR000683">
    <property type="entry name" value="Gfo/Idh/MocA-like_OxRdtase_N"/>
</dbReference>
<feature type="domain" description="GFO/IDH/MocA-like oxidoreductase" evidence="2">
    <location>
        <begin position="136"/>
        <end position="213"/>
    </location>
</feature>